<dbReference type="EMBL" id="CP003169">
    <property type="protein sequence ID" value="AEV74258.1"/>
    <property type="molecule type" value="Genomic_DNA"/>
</dbReference>
<dbReference type="STRING" id="710685.MycrhN_3740"/>
<evidence type="ECO:0000313" key="3">
    <source>
        <dbReference type="Proteomes" id="UP000005442"/>
    </source>
</evidence>
<dbReference type="eggNOG" id="ENOG5031JIC">
    <property type="taxonomic scope" value="Bacteria"/>
</dbReference>
<evidence type="ECO:0000313" key="2">
    <source>
        <dbReference type="EMBL" id="AEV74258.1"/>
    </source>
</evidence>
<dbReference type="Proteomes" id="UP000005442">
    <property type="component" value="Chromosome"/>
</dbReference>
<accession>G8RVL1</accession>
<protein>
    <recommendedName>
        <fullName evidence="4">Secreted protein</fullName>
    </recommendedName>
</protein>
<proteinExistence type="predicted"/>
<reference evidence="2 3" key="1">
    <citation type="submission" date="2011-12" db="EMBL/GenBank/DDBJ databases">
        <title>Complete sequence of Mycobacterium rhodesiae NBB3.</title>
        <authorList>
            <consortium name="US DOE Joint Genome Institute"/>
            <person name="Lucas S."/>
            <person name="Han J."/>
            <person name="Lapidus A."/>
            <person name="Cheng J.-F."/>
            <person name="Goodwin L."/>
            <person name="Pitluck S."/>
            <person name="Peters L."/>
            <person name="Mikhailova N."/>
            <person name="Gu W."/>
            <person name="Detter J.C."/>
            <person name="Han C."/>
            <person name="Tapia R."/>
            <person name="Land M."/>
            <person name="Hauser L."/>
            <person name="Kyrpides N."/>
            <person name="Ivanova N."/>
            <person name="Pagani I."/>
            <person name="Mattes T."/>
            <person name="Holmes A."/>
            <person name="Rutledge P."/>
            <person name="Paulsen I."/>
            <person name="Coleman N."/>
            <person name="Woyke T."/>
        </authorList>
    </citation>
    <scope>NUCLEOTIDE SEQUENCE [LARGE SCALE GENOMIC DNA]</scope>
    <source>
        <strain evidence="2 3">NBB3</strain>
    </source>
</reference>
<name>G8RVL1_MYCRN</name>
<dbReference type="KEGG" id="mrh:MycrhN_3740"/>
<keyword evidence="1" id="KW-0732">Signal</keyword>
<evidence type="ECO:0008006" key="4">
    <source>
        <dbReference type="Google" id="ProtNLM"/>
    </source>
</evidence>
<evidence type="ECO:0000256" key="1">
    <source>
        <dbReference type="SAM" id="SignalP"/>
    </source>
</evidence>
<feature type="signal peptide" evidence="1">
    <location>
        <begin position="1"/>
        <end position="22"/>
    </location>
</feature>
<dbReference type="AlphaFoldDB" id="G8RVL1"/>
<feature type="chain" id="PRO_5003516109" description="Secreted protein" evidence="1">
    <location>
        <begin position="23"/>
        <end position="131"/>
    </location>
</feature>
<dbReference type="HOGENOM" id="CLU_1914792_0_0_11"/>
<organism evidence="2 3">
    <name type="scientific">Mycolicibacterium rhodesiae (strain NBB3)</name>
    <name type="common">Mycobacterium rhodesiae</name>
    <dbReference type="NCBI Taxonomy" id="710685"/>
    <lineage>
        <taxon>Bacteria</taxon>
        <taxon>Bacillati</taxon>
        <taxon>Actinomycetota</taxon>
        <taxon>Actinomycetes</taxon>
        <taxon>Mycobacteriales</taxon>
        <taxon>Mycobacteriaceae</taxon>
        <taxon>Mycolicibacterium</taxon>
    </lineage>
</organism>
<dbReference type="PATRIC" id="fig|710685.3.peg.3753"/>
<keyword evidence="3" id="KW-1185">Reference proteome</keyword>
<sequence length="131" mass="13079">MVVGLTAAVVVSGIAGAGAAVAQPPVLPGPCNFTVSPPQVVQVGGVAKVTAMVTSAGCLAPWRPKYAVACLSVVGGPDQCVSSRDAAPAQVFFEPYEPGKVYESSGRGCGAVFDFTTDPNCLLVGPVTANL</sequence>
<gene>
    <name evidence="2" type="ordered locus">MycrhN_3740</name>
</gene>